<dbReference type="PANTHER" id="PTHR14791:SF26">
    <property type="entry name" value="PROTEIN WWC2"/>
    <property type="match status" value="1"/>
</dbReference>
<proteinExistence type="predicted"/>
<dbReference type="InterPro" id="IPR000008">
    <property type="entry name" value="C2_dom"/>
</dbReference>
<dbReference type="InterPro" id="IPR051105">
    <property type="entry name" value="WWC/KIBRA_Hippo_Reg"/>
</dbReference>
<dbReference type="CDD" id="cd00201">
    <property type="entry name" value="WW"/>
    <property type="match status" value="2"/>
</dbReference>
<keyword evidence="14" id="KW-1185">Reference proteome</keyword>
<evidence type="ECO:0000256" key="2">
    <source>
        <dbReference type="ARBA" id="ARBA00022490"/>
    </source>
</evidence>
<dbReference type="FunFam" id="2.20.70.10:FF:000001">
    <property type="entry name" value="Membrane-associated guanylate kinase, WW and PDZ domain-containing protein 1"/>
    <property type="match status" value="1"/>
</dbReference>
<evidence type="ECO:0000259" key="12">
    <source>
        <dbReference type="PROSITE" id="PS50020"/>
    </source>
</evidence>
<dbReference type="GO" id="GO:0035330">
    <property type="term" value="P:regulation of hippo signaling"/>
    <property type="evidence" value="ECO:0007669"/>
    <property type="project" value="TreeGrafter"/>
</dbReference>
<feature type="compositionally biased region" description="Basic and acidic residues" evidence="10">
    <location>
        <begin position="524"/>
        <end position="533"/>
    </location>
</feature>
<dbReference type="SUPFAM" id="SSF51045">
    <property type="entry name" value="WW domain"/>
    <property type="match status" value="2"/>
</dbReference>
<reference evidence="13" key="2">
    <citation type="submission" date="2025-08" db="UniProtKB">
        <authorList>
            <consortium name="Ensembl"/>
        </authorList>
    </citation>
    <scope>IDENTIFICATION</scope>
</reference>
<evidence type="ECO:0000256" key="9">
    <source>
        <dbReference type="SAM" id="Coils"/>
    </source>
</evidence>
<evidence type="ECO:0000256" key="5">
    <source>
        <dbReference type="ARBA" id="ARBA00022737"/>
    </source>
</evidence>
<feature type="region of interest" description="Disordered" evidence="10">
    <location>
        <begin position="516"/>
        <end position="549"/>
    </location>
</feature>
<feature type="coiled-coil region" evidence="9">
    <location>
        <begin position="305"/>
        <end position="419"/>
    </location>
</feature>
<dbReference type="AlphaFoldDB" id="A0A663ET89"/>
<dbReference type="Pfam" id="PF00397">
    <property type="entry name" value="WW"/>
    <property type="match status" value="2"/>
</dbReference>
<dbReference type="InterPro" id="IPR057747">
    <property type="entry name" value="WWC1_hairpin"/>
</dbReference>
<accession>A0A663ET89</accession>
<keyword evidence="5" id="KW-0677">Repeat</keyword>
<name>A0A663ET89_AQUCH</name>
<evidence type="ECO:0000256" key="7">
    <source>
        <dbReference type="ARBA" id="ARBA00023054"/>
    </source>
</evidence>
<evidence type="ECO:0000256" key="1">
    <source>
        <dbReference type="ARBA" id="ARBA00004514"/>
    </source>
</evidence>
<dbReference type="Proteomes" id="UP000472275">
    <property type="component" value="Chromosome 1"/>
</dbReference>
<dbReference type="GO" id="GO:0060090">
    <property type="term" value="F:molecular adaptor activity"/>
    <property type="evidence" value="ECO:0007669"/>
    <property type="project" value="TreeGrafter"/>
</dbReference>
<evidence type="ECO:0000259" key="11">
    <source>
        <dbReference type="PROSITE" id="PS50004"/>
    </source>
</evidence>
<dbReference type="InterPro" id="IPR001202">
    <property type="entry name" value="WW_dom"/>
</dbReference>
<dbReference type="Gene3D" id="2.60.40.150">
    <property type="entry name" value="C2 domain"/>
    <property type="match status" value="1"/>
</dbReference>
<gene>
    <name evidence="13" type="primary">WWC2</name>
</gene>
<dbReference type="FunFam" id="2.20.70.10:FF:000041">
    <property type="entry name" value="WW and C2 domain containing 1"/>
    <property type="match status" value="1"/>
</dbReference>
<dbReference type="FunFam" id="2.60.40.150:FF:000084">
    <property type="entry name" value="Protein KIBRA isoform 1"/>
    <property type="match status" value="1"/>
</dbReference>
<dbReference type="GeneTree" id="ENSGT00410000025556"/>
<evidence type="ECO:0000256" key="3">
    <source>
        <dbReference type="ARBA" id="ARBA00022491"/>
    </source>
</evidence>
<dbReference type="InterPro" id="IPR037771">
    <property type="entry name" value="C2_WWC"/>
</dbReference>
<dbReference type="GO" id="GO:0019900">
    <property type="term" value="F:kinase binding"/>
    <property type="evidence" value="ECO:0007669"/>
    <property type="project" value="TreeGrafter"/>
</dbReference>
<sequence length="1096" mass="123750">MPRKAGNGQLPLPDGWEEARDYDGKVFYIDHNTKQTSWIDPRDRLTKPLSFADCVGDELPWGWEAAYDPQIGVYYIDHINQTTQIEDPRKQWRQEQERMLKDYLTIARDALSTQKELYQVKEQRLALALDEYVRLNDAYKEKSSSRTSLFSGSSSSTKYDPDILKAEISTTRLRVKKLKRELSQMKQELLYKEQGFETLQQIDKKMSGGQSGYELCEAKAVLSELKSIRKAISSGEREKQDLMKSLAKLREKFNLDQTIGTSEPDLSSSSVNSQLCFSRQTLDTGSQTDISGEVGARSRSNLAEKVRLSLQYEEAKRSMANLKIELSKLDSEAWPGALDVEKEKLMLINEKEELLKELQFITPRKRTQDELEQLEAERKRLEEELLSVKSTPSQALAERLKLEERRKELVQKLEETTKLTTYLHLQLRSLSASTLSVSSGSSLGSLASSRGSLNTSSRGSLNSLSSTDLYYNQGDQITDLDYQYKLDFILQEKSGYIPSGPITTIHENEVVSSHGRLGYSDSHSAADHPKLTEPPKSVTSLSSRSSLSSLSPPGSPLVLEAAFSMSAQNSPLHHLTTDFEDCDLLGDFAGISLCENQILLDSEARAGSRIPTDDKDLNEGVDLARRTASHLLEEKTACVSAAVSDESVAGDSGVYEASVKQPNETEDIVYSEDDATTLEAAQVQIGLRYDHSNSSFVIIIVRLRNLPAFSVPLGSKVYVRVAVLPCSTDISCLFRTKVHPAMETILFNEIFRVTISQVTLLQKTLRVDVCAVSRSRREECLAGTQISLADLSFSDETCTLWYNLLPCKQIPGKKTKEQNEESMFLLSKQSLDSLDLDAVSALLERTSAELEAVEQELAEDEEEEQEQRETNTEELVNENATVRPKDRASWSSRQRPFVRNSMIVRSQTFSPGERNQYICRLNRSDSDSSTLAKKSLFVRNATERRSLRVKRPVCQPIMRRATQECPIRTSLDLELDLQASRTRQNRLNDELQALRDLKQKLEEMKGRGETDLPLCVLEDERFQKLLKQAEKQAEQSKEEQKQGLSAEKLMRKASKDVCRLREQSQKVPLQVQSFREKMAYFTRAKISIPALPADDV</sequence>
<evidence type="ECO:0000313" key="13">
    <source>
        <dbReference type="Ensembl" id="ENSACCP00020015051.1"/>
    </source>
</evidence>
<dbReference type="SMART" id="SM00456">
    <property type="entry name" value="WW"/>
    <property type="match status" value="2"/>
</dbReference>
<dbReference type="GO" id="GO:0006355">
    <property type="term" value="P:regulation of DNA-templated transcription"/>
    <property type="evidence" value="ECO:0007669"/>
    <property type="project" value="TreeGrafter"/>
</dbReference>
<keyword evidence="4" id="KW-0597">Phosphoprotein</keyword>
<keyword evidence="7 9" id="KW-0175">Coiled coil</keyword>
<keyword evidence="6" id="KW-0805">Transcription regulation</keyword>
<keyword evidence="8" id="KW-0804">Transcription</keyword>
<dbReference type="Gene3D" id="2.20.70.10">
    <property type="match status" value="2"/>
</dbReference>
<dbReference type="Pfam" id="PF00168">
    <property type="entry name" value="C2"/>
    <property type="match status" value="1"/>
</dbReference>
<keyword evidence="2" id="KW-0963">Cytoplasm</keyword>
<feature type="domain" description="C2" evidence="11">
    <location>
        <begin position="679"/>
        <end position="802"/>
    </location>
</feature>
<protein>
    <submittedName>
        <fullName evidence="13">WW and C2 domain containing 2</fullName>
    </submittedName>
</protein>
<dbReference type="GO" id="GO:0046621">
    <property type="term" value="P:negative regulation of organ growth"/>
    <property type="evidence" value="ECO:0007669"/>
    <property type="project" value="TreeGrafter"/>
</dbReference>
<evidence type="ECO:0000256" key="4">
    <source>
        <dbReference type="ARBA" id="ARBA00022553"/>
    </source>
</evidence>
<dbReference type="PROSITE" id="PS01159">
    <property type="entry name" value="WW_DOMAIN_1"/>
    <property type="match status" value="1"/>
</dbReference>
<dbReference type="PROSITE" id="PS50020">
    <property type="entry name" value="WW_DOMAIN_2"/>
    <property type="match status" value="2"/>
</dbReference>
<evidence type="ECO:0000313" key="14">
    <source>
        <dbReference type="Proteomes" id="UP000472275"/>
    </source>
</evidence>
<dbReference type="CDD" id="cd08680">
    <property type="entry name" value="C2_Kibra"/>
    <property type="match status" value="1"/>
</dbReference>
<evidence type="ECO:0000256" key="8">
    <source>
        <dbReference type="ARBA" id="ARBA00023163"/>
    </source>
</evidence>
<reference evidence="13" key="1">
    <citation type="submission" date="2021-03" db="EMBL/GenBank/DDBJ databases">
        <authorList>
            <consortium name="Wellcome Sanger Institute Data Sharing"/>
        </authorList>
    </citation>
    <scope>NUCLEOTIDE SEQUENCE [LARGE SCALE GENOMIC DNA]</scope>
</reference>
<dbReference type="Ensembl" id="ENSACCT00020015699.1">
    <property type="protein sequence ID" value="ENSACCP00020015051.1"/>
    <property type="gene ID" value="ENSACCG00020010330.1"/>
</dbReference>
<dbReference type="SUPFAM" id="SSF49562">
    <property type="entry name" value="C2 domain (Calcium/lipid-binding domain, CaLB)"/>
    <property type="match status" value="1"/>
</dbReference>
<dbReference type="Pfam" id="PF25802">
    <property type="entry name" value="WWC1"/>
    <property type="match status" value="1"/>
</dbReference>
<feature type="domain" description="WW" evidence="12">
    <location>
        <begin position="10"/>
        <end position="43"/>
    </location>
</feature>
<dbReference type="InterPro" id="IPR035892">
    <property type="entry name" value="C2_domain_sf"/>
</dbReference>
<evidence type="ECO:0000256" key="6">
    <source>
        <dbReference type="ARBA" id="ARBA00023015"/>
    </source>
</evidence>
<feature type="region of interest" description="Disordered" evidence="10">
    <location>
        <begin position="853"/>
        <end position="893"/>
    </location>
</feature>
<keyword evidence="3" id="KW-0678">Repressor</keyword>
<dbReference type="InterPro" id="IPR036020">
    <property type="entry name" value="WW_dom_sf"/>
</dbReference>
<feature type="compositionally biased region" description="Low complexity" evidence="10">
    <location>
        <begin position="534"/>
        <end position="549"/>
    </location>
</feature>
<organism evidence="13 14">
    <name type="scientific">Aquila chrysaetos chrysaetos</name>
    <dbReference type="NCBI Taxonomy" id="223781"/>
    <lineage>
        <taxon>Eukaryota</taxon>
        <taxon>Metazoa</taxon>
        <taxon>Chordata</taxon>
        <taxon>Craniata</taxon>
        <taxon>Vertebrata</taxon>
        <taxon>Euteleostomi</taxon>
        <taxon>Archelosauria</taxon>
        <taxon>Archosauria</taxon>
        <taxon>Dinosauria</taxon>
        <taxon>Saurischia</taxon>
        <taxon>Theropoda</taxon>
        <taxon>Coelurosauria</taxon>
        <taxon>Aves</taxon>
        <taxon>Neognathae</taxon>
        <taxon>Neoaves</taxon>
        <taxon>Telluraves</taxon>
        <taxon>Accipitrimorphae</taxon>
        <taxon>Accipitriformes</taxon>
        <taxon>Accipitridae</taxon>
        <taxon>Accipitrinae</taxon>
        <taxon>Aquila</taxon>
    </lineage>
</organism>
<comment type="subcellular location">
    <subcellularLocation>
        <location evidence="1">Cytoplasm</location>
        <location evidence="1">Cytosol</location>
    </subcellularLocation>
</comment>
<reference evidence="13" key="3">
    <citation type="submission" date="2025-09" db="UniProtKB">
        <authorList>
            <consortium name="Ensembl"/>
        </authorList>
    </citation>
    <scope>IDENTIFICATION</scope>
</reference>
<evidence type="ECO:0000256" key="10">
    <source>
        <dbReference type="SAM" id="MobiDB-lite"/>
    </source>
</evidence>
<feature type="domain" description="WW" evidence="12">
    <location>
        <begin position="57"/>
        <end position="90"/>
    </location>
</feature>
<dbReference type="PANTHER" id="PTHR14791">
    <property type="entry name" value="BOMB/KIRA PROTEINS"/>
    <property type="match status" value="1"/>
</dbReference>
<dbReference type="PROSITE" id="PS50004">
    <property type="entry name" value="C2"/>
    <property type="match status" value="1"/>
</dbReference>
<feature type="coiled-coil region" evidence="9">
    <location>
        <begin position="977"/>
        <end position="1046"/>
    </location>
</feature>
<dbReference type="GO" id="GO:0005829">
    <property type="term" value="C:cytosol"/>
    <property type="evidence" value="ECO:0007669"/>
    <property type="project" value="UniProtKB-SubCell"/>
</dbReference>
<dbReference type="GO" id="GO:0016477">
    <property type="term" value="P:cell migration"/>
    <property type="evidence" value="ECO:0007669"/>
    <property type="project" value="TreeGrafter"/>
</dbReference>
<feature type="compositionally biased region" description="Acidic residues" evidence="10">
    <location>
        <begin position="853"/>
        <end position="866"/>
    </location>
</feature>